<dbReference type="GO" id="GO:0002101">
    <property type="term" value="P:tRNA wobble cytosine modification"/>
    <property type="evidence" value="ECO:0007669"/>
    <property type="project" value="UniProtKB-UniRule"/>
</dbReference>
<dbReference type="Pfam" id="PF22641">
    <property type="entry name" value="TiaS_TCKD"/>
    <property type="match status" value="1"/>
</dbReference>
<accession>A0A2T9X1Y8</accession>
<dbReference type="GO" id="GO:0016879">
    <property type="term" value="F:ligase activity, forming carbon-nitrogen bonds"/>
    <property type="evidence" value="ECO:0007669"/>
    <property type="project" value="UniProtKB-UniRule"/>
</dbReference>
<feature type="domain" description="TiaS C-terminal zinc ribbon" evidence="9">
    <location>
        <begin position="349"/>
        <end position="390"/>
    </location>
</feature>
<evidence type="ECO:0000256" key="6">
    <source>
        <dbReference type="HAMAP-Rule" id="MF_01892"/>
    </source>
</evidence>
<keyword evidence="5 6" id="KW-0067">ATP-binding</keyword>
<keyword evidence="1 6" id="KW-0963">Cytoplasm</keyword>
<comment type="caution">
    <text evidence="10">The sequence shown here is derived from an EMBL/GenBank/DDBJ whole genome shotgun (WGS) entry which is preliminary data.</text>
</comment>
<evidence type="ECO:0000313" key="11">
    <source>
        <dbReference type="Proteomes" id="UP000245638"/>
    </source>
</evidence>
<evidence type="ECO:0000256" key="2">
    <source>
        <dbReference type="ARBA" id="ARBA00022598"/>
    </source>
</evidence>
<organism evidence="10 11">
    <name type="scientific">Acidianus hospitalis</name>
    <dbReference type="NCBI Taxonomy" id="563177"/>
    <lineage>
        <taxon>Archaea</taxon>
        <taxon>Thermoproteota</taxon>
        <taxon>Thermoprotei</taxon>
        <taxon>Sulfolobales</taxon>
        <taxon>Sulfolobaceae</taxon>
        <taxon>Acidianus</taxon>
    </lineage>
</organism>
<evidence type="ECO:0000259" key="7">
    <source>
        <dbReference type="Pfam" id="PF08489"/>
    </source>
</evidence>
<keyword evidence="4 6" id="KW-0547">Nucleotide-binding</keyword>
<evidence type="ECO:0000259" key="9">
    <source>
        <dbReference type="Pfam" id="PF23783"/>
    </source>
</evidence>
<dbReference type="PANTHER" id="PTHR40705">
    <property type="entry name" value="TRNA(ILE2) 2-AGMATINYLCYTIDINE SYNTHETASE TIAS"/>
    <property type="match status" value="1"/>
</dbReference>
<dbReference type="EC" id="6.3.4.22" evidence="6"/>
<dbReference type="InterPro" id="IPR024913">
    <property type="entry name" value="tRNA_Ile2__agm2C_synt"/>
</dbReference>
<gene>
    <name evidence="6" type="primary">tiaS</name>
    <name evidence="10" type="ORF">DDW13_08680</name>
</gene>
<reference evidence="10 11" key="1">
    <citation type="journal article" date="2015" name="Appl. Environ. Microbiol.">
        <title>Nanoarchaeota, Their Sulfolobales Host, and Nanoarchaeota Virus Distribution across Yellowstone National Park Hot Springs.</title>
        <authorList>
            <person name="Munson-McGee J.H."/>
            <person name="Field E.K."/>
            <person name="Bateson M."/>
            <person name="Rooney C."/>
            <person name="Stepanauskas R."/>
            <person name="Young M.J."/>
        </authorList>
    </citation>
    <scope>NUCLEOTIDE SEQUENCE [LARGE SCALE GENOMIC DNA]</scope>
    <source>
        <strain evidence="10">SCGC AC-742_N10</strain>
    </source>
</reference>
<comment type="catalytic activity">
    <reaction evidence="6">
        <text>cytidine(34) in tRNA(Ile2) + agmatine + ATP + H2O = 2-agmatinylcytidine(34) in tRNA(Ile2) + AMP + 2 phosphate + 2 H(+)</text>
        <dbReference type="Rhea" id="RHEA:43608"/>
        <dbReference type="Rhea" id="RHEA-COMP:10625"/>
        <dbReference type="Rhea" id="RHEA-COMP:10626"/>
        <dbReference type="ChEBI" id="CHEBI:15377"/>
        <dbReference type="ChEBI" id="CHEBI:15378"/>
        <dbReference type="ChEBI" id="CHEBI:30616"/>
        <dbReference type="ChEBI" id="CHEBI:43474"/>
        <dbReference type="ChEBI" id="CHEBI:58145"/>
        <dbReference type="ChEBI" id="CHEBI:82748"/>
        <dbReference type="ChEBI" id="CHEBI:83545"/>
        <dbReference type="ChEBI" id="CHEBI:456215"/>
        <dbReference type="EC" id="6.3.4.22"/>
    </reaction>
</comment>
<keyword evidence="2 6" id="KW-0436">Ligase</keyword>
<feature type="domain" description="TiaS-like TCKD" evidence="8">
    <location>
        <begin position="4"/>
        <end position="137"/>
    </location>
</feature>
<dbReference type="Pfam" id="PF23783">
    <property type="entry name" value="Zn_ribbon_TiaS"/>
    <property type="match status" value="1"/>
</dbReference>
<keyword evidence="3 6" id="KW-0819">tRNA processing</keyword>
<dbReference type="GO" id="GO:0005737">
    <property type="term" value="C:cytoplasm"/>
    <property type="evidence" value="ECO:0007669"/>
    <property type="project" value="UniProtKB-SubCell"/>
</dbReference>
<dbReference type="GO" id="GO:0005524">
    <property type="term" value="F:ATP binding"/>
    <property type="evidence" value="ECO:0007669"/>
    <property type="project" value="UniProtKB-KW"/>
</dbReference>
<evidence type="ECO:0000256" key="4">
    <source>
        <dbReference type="ARBA" id="ARBA00022741"/>
    </source>
</evidence>
<comment type="function">
    <text evidence="6">ATP-dependent agmatine transferase that catalyzes the formation of 2-agmatinylcytidine (agm2C) at the wobble position (C34) of tRNA(Ile2), converting the codon specificity from AUG to AUA.</text>
</comment>
<proteinExistence type="inferred from homology"/>
<dbReference type="InterPro" id="IPR055394">
    <property type="entry name" value="Zn_ribbon_TiaS"/>
</dbReference>
<dbReference type="Pfam" id="PF08489">
    <property type="entry name" value="TiaS_FLD"/>
    <property type="match status" value="1"/>
</dbReference>
<dbReference type="EMBL" id="QEFD01000233">
    <property type="protein sequence ID" value="PVU74118.1"/>
    <property type="molecule type" value="Genomic_DNA"/>
</dbReference>
<dbReference type="AlphaFoldDB" id="A0A2T9X1Y8"/>
<comment type="similarity">
    <text evidence="6">Belongs to the TiaS family.</text>
</comment>
<dbReference type="HAMAP" id="MF_01892">
    <property type="entry name" value="tRNA_Ile2_agm2C_synt"/>
    <property type="match status" value="1"/>
</dbReference>
<evidence type="ECO:0000256" key="5">
    <source>
        <dbReference type="ARBA" id="ARBA00022840"/>
    </source>
</evidence>
<dbReference type="InterPro" id="IPR013696">
    <property type="entry name" value="TiaS_FLD"/>
</dbReference>
<dbReference type="Proteomes" id="UP000245638">
    <property type="component" value="Unassembled WGS sequence"/>
</dbReference>
<name>A0A2T9X1Y8_9CREN</name>
<comment type="subcellular location">
    <subcellularLocation>
        <location evidence="6">Cytoplasm</location>
    </subcellularLocation>
</comment>
<evidence type="ECO:0000256" key="3">
    <source>
        <dbReference type="ARBA" id="ARBA00022694"/>
    </source>
</evidence>
<dbReference type="Gene3D" id="2.40.50.1010">
    <property type="match status" value="1"/>
</dbReference>
<protein>
    <recommendedName>
        <fullName evidence="6">tRNA(Ile2) 2-agmatinylcytidine synthetase TiaS</fullName>
        <shortName evidence="6">tRNA(Ile2)-agm2C synthetase</shortName>
        <ecNumber evidence="6">6.3.4.22</ecNumber>
    </recommendedName>
    <alternativeName>
        <fullName evidence="6">tRNA(Ile2) agmatidine synthetase</fullName>
    </alternativeName>
</protein>
<sequence length="432" mass="49324">MKYIIGIDDHDSPNRGCTTHFATNLIKILHKDGIKLLDFPYLIRLNPNIPWKTRGNASIKLIVESDKDIEEIADIVWNASLDYVNNVSQGLKYGRKPGMAIVNYESSIILENFYTKAVSDVITQGFMEKYIQKTNAIVLGSRGIIGSLAAIGFEGNYTFELLTYRKEENWEKKREIDLDSLIAFDEKFFPKVFANVDYIKKRPLILSHGGDPVFYGIRGIDPEILLKGIDMIQIKDEEIENFMIFKSNQGTDAHIIKPGDKVYQTYYGKVTIKDVEIIPGGDVILRTENGLTIFVYKETGELNSMAKLLLSGDEIVVLGAIKPSSKYGRIIDAERIEILSLSNKVEYKNPKCPSCGHSSESIGKNKGYRCKKCGYKFNSEKEIIEFPRDICLGTYQTRYYRHLTKPIFLEFYNDYKKETEVLNKILNILLHN</sequence>
<dbReference type="Gene3D" id="3.30.70.2200">
    <property type="match status" value="1"/>
</dbReference>
<dbReference type="InterPro" id="IPR053870">
    <property type="entry name" value="TiaS-like_TCKD"/>
</dbReference>
<evidence type="ECO:0000256" key="1">
    <source>
        <dbReference type="ARBA" id="ARBA00022490"/>
    </source>
</evidence>
<dbReference type="PANTHER" id="PTHR40705:SF1">
    <property type="entry name" value="TRNA(ILE2) 2-AGMATINYLCYTIDINE SYNTHETASE TIAS"/>
    <property type="match status" value="1"/>
</dbReference>
<feature type="domain" description="TiaS FLD" evidence="7">
    <location>
        <begin position="142"/>
        <end position="254"/>
    </location>
</feature>
<dbReference type="Gene3D" id="3.90.600.20">
    <property type="match status" value="1"/>
</dbReference>
<evidence type="ECO:0000259" key="8">
    <source>
        <dbReference type="Pfam" id="PF22641"/>
    </source>
</evidence>
<evidence type="ECO:0000313" key="10">
    <source>
        <dbReference type="EMBL" id="PVU74118.1"/>
    </source>
</evidence>